<dbReference type="GO" id="GO:0046930">
    <property type="term" value="C:pore complex"/>
    <property type="evidence" value="ECO:0007669"/>
    <property type="project" value="UniProtKB-KW"/>
</dbReference>
<reference evidence="13 14" key="1">
    <citation type="submission" date="2020-08" db="EMBL/GenBank/DDBJ databases">
        <title>Genomic Encyclopedia of Type Strains, Phase IV (KMG-IV): sequencing the most valuable type-strain genomes for metagenomic binning, comparative biology and taxonomic classification.</title>
        <authorList>
            <person name="Goeker M."/>
        </authorList>
    </citation>
    <scope>NUCLEOTIDE SEQUENCE [LARGE SCALE GENOMIC DNA]</scope>
    <source>
        <strain evidence="13 14">DSM 11590</strain>
    </source>
</reference>
<evidence type="ECO:0000256" key="11">
    <source>
        <dbReference type="SAM" id="SignalP"/>
    </source>
</evidence>
<keyword evidence="5" id="KW-0812">Transmembrane</keyword>
<keyword evidence="9" id="KW-0472">Membrane</keyword>
<feature type="domain" description="Porin" evidence="12">
    <location>
        <begin position="10"/>
        <end position="352"/>
    </location>
</feature>
<dbReference type="Pfam" id="PF13609">
    <property type="entry name" value="Porin_4"/>
    <property type="match status" value="1"/>
</dbReference>
<dbReference type="GO" id="GO:0006811">
    <property type="term" value="P:monoatomic ion transport"/>
    <property type="evidence" value="ECO:0007669"/>
    <property type="project" value="UniProtKB-KW"/>
</dbReference>
<evidence type="ECO:0000256" key="4">
    <source>
        <dbReference type="ARBA" id="ARBA00022452"/>
    </source>
</evidence>
<protein>
    <submittedName>
        <fullName evidence="13">Putative porin</fullName>
    </submittedName>
</protein>
<evidence type="ECO:0000256" key="3">
    <source>
        <dbReference type="ARBA" id="ARBA00022448"/>
    </source>
</evidence>
<dbReference type="InterPro" id="IPR033900">
    <property type="entry name" value="Gram_neg_porin_domain"/>
</dbReference>
<dbReference type="Gene3D" id="2.40.160.10">
    <property type="entry name" value="Porin"/>
    <property type="match status" value="1"/>
</dbReference>
<keyword evidence="6 11" id="KW-0732">Signal</keyword>
<evidence type="ECO:0000259" key="12">
    <source>
        <dbReference type="Pfam" id="PF13609"/>
    </source>
</evidence>
<comment type="caution">
    <text evidence="13">The sequence shown here is derived from an EMBL/GenBank/DDBJ whole genome shotgun (WGS) entry which is preliminary data.</text>
</comment>
<dbReference type="GO" id="GO:0015288">
    <property type="term" value="F:porin activity"/>
    <property type="evidence" value="ECO:0007669"/>
    <property type="project" value="UniProtKB-KW"/>
</dbReference>
<dbReference type="GO" id="GO:0009279">
    <property type="term" value="C:cell outer membrane"/>
    <property type="evidence" value="ECO:0007669"/>
    <property type="project" value="UniProtKB-SubCell"/>
</dbReference>
<evidence type="ECO:0000313" key="13">
    <source>
        <dbReference type="EMBL" id="MBB6209233.1"/>
    </source>
</evidence>
<dbReference type="InterPro" id="IPR023614">
    <property type="entry name" value="Porin_dom_sf"/>
</dbReference>
<keyword evidence="14" id="KW-1185">Reference proteome</keyword>
<dbReference type="InterPro" id="IPR050298">
    <property type="entry name" value="Gram-neg_bact_OMP"/>
</dbReference>
<dbReference type="EMBL" id="JACIIX010000001">
    <property type="protein sequence ID" value="MBB6209233.1"/>
    <property type="molecule type" value="Genomic_DNA"/>
</dbReference>
<evidence type="ECO:0000256" key="1">
    <source>
        <dbReference type="ARBA" id="ARBA00004571"/>
    </source>
</evidence>
<gene>
    <name evidence="13" type="ORF">FHS48_000614</name>
</gene>
<evidence type="ECO:0000256" key="2">
    <source>
        <dbReference type="ARBA" id="ARBA00011233"/>
    </source>
</evidence>
<dbReference type="Proteomes" id="UP000544872">
    <property type="component" value="Unassembled WGS sequence"/>
</dbReference>
<evidence type="ECO:0000256" key="7">
    <source>
        <dbReference type="ARBA" id="ARBA00023065"/>
    </source>
</evidence>
<organism evidence="13 14">
    <name type="scientific">Novispirillum itersonii</name>
    <name type="common">Aquaspirillum itersonii</name>
    <dbReference type="NCBI Taxonomy" id="189"/>
    <lineage>
        <taxon>Bacteria</taxon>
        <taxon>Pseudomonadati</taxon>
        <taxon>Pseudomonadota</taxon>
        <taxon>Alphaproteobacteria</taxon>
        <taxon>Rhodospirillales</taxon>
        <taxon>Novispirillaceae</taxon>
        <taxon>Novispirillum</taxon>
    </lineage>
</organism>
<keyword evidence="10" id="KW-0998">Cell outer membrane</keyword>
<feature type="signal peptide" evidence="11">
    <location>
        <begin position="1"/>
        <end position="24"/>
    </location>
</feature>
<evidence type="ECO:0000256" key="8">
    <source>
        <dbReference type="ARBA" id="ARBA00023114"/>
    </source>
</evidence>
<dbReference type="PANTHER" id="PTHR34501">
    <property type="entry name" value="PROTEIN YDDL-RELATED"/>
    <property type="match status" value="1"/>
</dbReference>
<proteinExistence type="predicted"/>
<evidence type="ECO:0000313" key="14">
    <source>
        <dbReference type="Proteomes" id="UP000544872"/>
    </source>
</evidence>
<name>A0A7W9ZDL1_NOVIT</name>
<evidence type="ECO:0000256" key="10">
    <source>
        <dbReference type="ARBA" id="ARBA00023237"/>
    </source>
</evidence>
<comment type="subcellular location">
    <subcellularLocation>
        <location evidence="1">Cell outer membrane</location>
        <topology evidence="1">Multi-pass membrane protein</topology>
    </subcellularLocation>
</comment>
<dbReference type="PANTHER" id="PTHR34501:SF9">
    <property type="entry name" value="MAJOR OUTER MEMBRANE PROTEIN P.IA"/>
    <property type="match status" value="1"/>
</dbReference>
<keyword evidence="3" id="KW-0813">Transport</keyword>
<evidence type="ECO:0000256" key="9">
    <source>
        <dbReference type="ARBA" id="ARBA00023136"/>
    </source>
</evidence>
<dbReference type="SUPFAM" id="SSF56935">
    <property type="entry name" value="Porins"/>
    <property type="match status" value="1"/>
</dbReference>
<accession>A0A7W9ZDL1</accession>
<keyword evidence="4" id="KW-1134">Transmembrane beta strand</keyword>
<comment type="subunit">
    <text evidence="2">Homotrimer.</text>
</comment>
<dbReference type="AlphaFoldDB" id="A0A7W9ZDL1"/>
<evidence type="ECO:0000256" key="6">
    <source>
        <dbReference type="ARBA" id="ARBA00022729"/>
    </source>
</evidence>
<dbReference type="RefSeq" id="WP_184261289.1">
    <property type="nucleotide sequence ID" value="NZ_JACIIX010000001.1"/>
</dbReference>
<sequence>MTKTFALLGTTALATTLIAGSAFAADPIKLSVGGYGAVMVGYASNDDAFIRQSGREVSAVDVKGDNEIHFKGSTTLDNGLTVAVVYEIESGGRSMADVSDEYSITLSGKFGAIKAGADDNALAMIHSNAPRVGGRLFDGGAVGGDVMVGNYVVKPTNFDDSFFGDTAIDTNGDAESVSYISPSVAGFTFGASYVPNVSAGDDQPGNTLTNNTQVSDAYGAGIGYKGEIGAVSVAADIGWLTADTGNDINNHNEYQAGLNVGYAGFTVGGAYRAVRRDASAVNARDPNANLWEIGASYETGPYGVSLVYISGNQKKTTNIADDKIRSAELAGEYKMGPGVSLVGGIAYVSFDGEGTAATGADNKGWVAATGLSLTF</sequence>
<keyword evidence="7" id="KW-0406">Ion transport</keyword>
<feature type="chain" id="PRO_5031473411" evidence="11">
    <location>
        <begin position="25"/>
        <end position="375"/>
    </location>
</feature>
<keyword evidence="8" id="KW-0626">Porin</keyword>
<evidence type="ECO:0000256" key="5">
    <source>
        <dbReference type="ARBA" id="ARBA00022692"/>
    </source>
</evidence>